<keyword evidence="1" id="KW-0472">Membrane</keyword>
<evidence type="ECO:0000313" key="2">
    <source>
        <dbReference type="EMBL" id="KAK1451301.1"/>
    </source>
</evidence>
<reference evidence="2" key="1">
    <citation type="submission" date="2016-11" db="EMBL/GenBank/DDBJ databases">
        <title>The genome sequence of Colletotrichum cuscutae.</title>
        <authorList>
            <person name="Baroncelli R."/>
        </authorList>
    </citation>
    <scope>NUCLEOTIDE SEQUENCE</scope>
    <source>
        <strain evidence="2">IMI 304802</strain>
    </source>
</reference>
<proteinExistence type="predicted"/>
<sequence>MVGAVFVYGYVLCSFCSVLLSPSGRKMCGSAYCRPPQSVSCSYCPSPWPGSIGVCQVSRLCCIAGQSTDPGEAWRWQSFSRGQISRFRGRVH</sequence>
<gene>
    <name evidence="2" type="ORF">CCUS01_11088</name>
</gene>
<accession>A0AAI9U425</accession>
<dbReference type="EMBL" id="MPDP01000299">
    <property type="protein sequence ID" value="KAK1451301.1"/>
    <property type="molecule type" value="Genomic_DNA"/>
</dbReference>
<protein>
    <submittedName>
        <fullName evidence="2">Uncharacterized protein</fullName>
    </submittedName>
</protein>
<keyword evidence="1" id="KW-0812">Transmembrane</keyword>
<dbReference type="AlphaFoldDB" id="A0AAI9U425"/>
<dbReference type="Proteomes" id="UP001239213">
    <property type="component" value="Unassembled WGS sequence"/>
</dbReference>
<evidence type="ECO:0000256" key="1">
    <source>
        <dbReference type="SAM" id="Phobius"/>
    </source>
</evidence>
<organism evidence="2 3">
    <name type="scientific">Colletotrichum cuscutae</name>
    <dbReference type="NCBI Taxonomy" id="1209917"/>
    <lineage>
        <taxon>Eukaryota</taxon>
        <taxon>Fungi</taxon>
        <taxon>Dikarya</taxon>
        <taxon>Ascomycota</taxon>
        <taxon>Pezizomycotina</taxon>
        <taxon>Sordariomycetes</taxon>
        <taxon>Hypocreomycetidae</taxon>
        <taxon>Glomerellales</taxon>
        <taxon>Glomerellaceae</taxon>
        <taxon>Colletotrichum</taxon>
        <taxon>Colletotrichum acutatum species complex</taxon>
    </lineage>
</organism>
<keyword evidence="3" id="KW-1185">Reference proteome</keyword>
<feature type="transmembrane region" description="Helical" evidence="1">
    <location>
        <begin position="6"/>
        <end position="24"/>
    </location>
</feature>
<evidence type="ECO:0000313" key="3">
    <source>
        <dbReference type="Proteomes" id="UP001239213"/>
    </source>
</evidence>
<comment type="caution">
    <text evidence="2">The sequence shown here is derived from an EMBL/GenBank/DDBJ whole genome shotgun (WGS) entry which is preliminary data.</text>
</comment>
<name>A0AAI9U425_9PEZI</name>
<keyword evidence="1" id="KW-1133">Transmembrane helix</keyword>